<evidence type="ECO:0000313" key="2">
    <source>
        <dbReference type="Proteomes" id="UP001446871"/>
    </source>
</evidence>
<keyword evidence="2" id="KW-1185">Reference proteome</keyword>
<comment type="caution">
    <text evidence="1">The sequence shown here is derived from an EMBL/GenBank/DDBJ whole genome shotgun (WGS) entry which is preliminary data.</text>
</comment>
<accession>A0ABR1VAI8</accession>
<dbReference type="EMBL" id="JAQQWM010000004">
    <property type="protein sequence ID" value="KAK8068183.1"/>
    <property type="molecule type" value="Genomic_DNA"/>
</dbReference>
<proteinExistence type="predicted"/>
<gene>
    <name evidence="1" type="ORF">PG996_007295</name>
</gene>
<sequence length="112" mass="12162">MESVGNEGGHGHGQLALVPLAYTSSGMRALRPRPNHQDAAPFHSRPVRHHWGSEYWRNLPPCLRQQSHAGAHGGLDHLVITDASAVDEADVDCAESRDNVRKHTASMTPTNG</sequence>
<protein>
    <submittedName>
        <fullName evidence="1">Uncharacterized protein</fullName>
    </submittedName>
</protein>
<evidence type="ECO:0000313" key="1">
    <source>
        <dbReference type="EMBL" id="KAK8068183.1"/>
    </source>
</evidence>
<organism evidence="1 2">
    <name type="scientific">Apiospora saccharicola</name>
    <dbReference type="NCBI Taxonomy" id="335842"/>
    <lineage>
        <taxon>Eukaryota</taxon>
        <taxon>Fungi</taxon>
        <taxon>Dikarya</taxon>
        <taxon>Ascomycota</taxon>
        <taxon>Pezizomycotina</taxon>
        <taxon>Sordariomycetes</taxon>
        <taxon>Xylariomycetidae</taxon>
        <taxon>Amphisphaeriales</taxon>
        <taxon>Apiosporaceae</taxon>
        <taxon>Apiospora</taxon>
    </lineage>
</organism>
<reference evidence="1 2" key="1">
    <citation type="submission" date="2023-01" db="EMBL/GenBank/DDBJ databases">
        <title>Analysis of 21 Apiospora genomes using comparative genomics revels a genus with tremendous synthesis potential of carbohydrate active enzymes and secondary metabolites.</title>
        <authorList>
            <person name="Sorensen T."/>
        </authorList>
    </citation>
    <scope>NUCLEOTIDE SEQUENCE [LARGE SCALE GENOMIC DNA]</scope>
    <source>
        <strain evidence="1 2">CBS 83171</strain>
    </source>
</reference>
<name>A0ABR1VAI8_9PEZI</name>
<dbReference type="Proteomes" id="UP001446871">
    <property type="component" value="Unassembled WGS sequence"/>
</dbReference>